<feature type="compositionally biased region" description="Polar residues" evidence="1">
    <location>
        <begin position="155"/>
        <end position="184"/>
    </location>
</feature>
<sequence length="277" mass="30637">MEPAPNHVPGPDVPRIEQNIPLTPFLERPAPYTSEHQLWPLLDTSLDPLALRRWPSEPEIFSSVPTQQPARPSLHYRRLRRLECRVIATVPGPTLASIGIDRQDTPRNLSSLDSILDSPERPTARPLLLPTPHSSVFPPTPWGFAAEENAEPSAGWNNNSTHASTPDRVSSANTGSSTPVTSRLRSPFDRRNALADIRSPLPTNVDHEGESGQSDLGHPSEHTNEDDALQAPPQCELKKKCRTSRFVEHLDISAPPQYFDRGELHDSGYDGDDEESA</sequence>
<dbReference type="GeneID" id="54558544"/>
<dbReference type="EMBL" id="ML993587">
    <property type="protein sequence ID" value="KAF2169780.1"/>
    <property type="molecule type" value="Genomic_DNA"/>
</dbReference>
<feature type="region of interest" description="Disordered" evidence="1">
    <location>
        <begin position="96"/>
        <end position="235"/>
    </location>
</feature>
<dbReference type="Proteomes" id="UP000799537">
    <property type="component" value="Unassembled WGS sequence"/>
</dbReference>
<evidence type="ECO:0000313" key="2">
    <source>
        <dbReference type="EMBL" id="KAF2169780.1"/>
    </source>
</evidence>
<evidence type="ECO:0000313" key="3">
    <source>
        <dbReference type="Proteomes" id="UP000799537"/>
    </source>
</evidence>
<keyword evidence="3" id="KW-1185">Reference proteome</keyword>
<accession>A0A6A6CUD0</accession>
<organism evidence="2 3">
    <name type="scientific">Zasmidium cellare ATCC 36951</name>
    <dbReference type="NCBI Taxonomy" id="1080233"/>
    <lineage>
        <taxon>Eukaryota</taxon>
        <taxon>Fungi</taxon>
        <taxon>Dikarya</taxon>
        <taxon>Ascomycota</taxon>
        <taxon>Pezizomycotina</taxon>
        <taxon>Dothideomycetes</taxon>
        <taxon>Dothideomycetidae</taxon>
        <taxon>Mycosphaerellales</taxon>
        <taxon>Mycosphaerellaceae</taxon>
        <taxon>Zasmidium</taxon>
    </lineage>
</organism>
<name>A0A6A6CUD0_ZASCE</name>
<protein>
    <submittedName>
        <fullName evidence="2">Uncharacterized protein</fullName>
    </submittedName>
</protein>
<dbReference type="AlphaFoldDB" id="A0A6A6CUD0"/>
<evidence type="ECO:0000256" key="1">
    <source>
        <dbReference type="SAM" id="MobiDB-lite"/>
    </source>
</evidence>
<proteinExistence type="predicted"/>
<feature type="region of interest" description="Disordered" evidence="1">
    <location>
        <begin position="251"/>
        <end position="277"/>
    </location>
</feature>
<gene>
    <name evidence="2" type="ORF">M409DRAFT_20194</name>
</gene>
<reference evidence="2" key="1">
    <citation type="journal article" date="2020" name="Stud. Mycol.">
        <title>101 Dothideomycetes genomes: a test case for predicting lifestyles and emergence of pathogens.</title>
        <authorList>
            <person name="Haridas S."/>
            <person name="Albert R."/>
            <person name="Binder M."/>
            <person name="Bloem J."/>
            <person name="Labutti K."/>
            <person name="Salamov A."/>
            <person name="Andreopoulos B."/>
            <person name="Baker S."/>
            <person name="Barry K."/>
            <person name="Bills G."/>
            <person name="Bluhm B."/>
            <person name="Cannon C."/>
            <person name="Castanera R."/>
            <person name="Culley D."/>
            <person name="Daum C."/>
            <person name="Ezra D."/>
            <person name="Gonzalez J."/>
            <person name="Henrissat B."/>
            <person name="Kuo A."/>
            <person name="Liang C."/>
            <person name="Lipzen A."/>
            <person name="Lutzoni F."/>
            <person name="Magnuson J."/>
            <person name="Mondo S."/>
            <person name="Nolan M."/>
            <person name="Ohm R."/>
            <person name="Pangilinan J."/>
            <person name="Park H.-J."/>
            <person name="Ramirez L."/>
            <person name="Alfaro M."/>
            <person name="Sun H."/>
            <person name="Tritt A."/>
            <person name="Yoshinaga Y."/>
            <person name="Zwiers L.-H."/>
            <person name="Turgeon B."/>
            <person name="Goodwin S."/>
            <person name="Spatafora J."/>
            <person name="Crous P."/>
            <person name="Grigoriev I."/>
        </authorList>
    </citation>
    <scope>NUCLEOTIDE SEQUENCE</scope>
    <source>
        <strain evidence="2">ATCC 36951</strain>
    </source>
</reference>
<dbReference type="RefSeq" id="XP_033670669.1">
    <property type="nucleotide sequence ID" value="XM_033805272.1"/>
</dbReference>